<name>A0A7S0LKQ3_9EUKA</name>
<dbReference type="PANTHER" id="PTHR12729">
    <property type="entry name" value="TRNA(HIS) GUANYLYLTRANSFERASE-RELATED"/>
    <property type="match status" value="1"/>
</dbReference>
<dbReference type="EMBL" id="HBEY01034250">
    <property type="protein sequence ID" value="CAD8612949.1"/>
    <property type="molecule type" value="Transcribed_RNA"/>
</dbReference>
<gene>
    <name evidence="2" type="ORF">CPEL01642_LOCUS16329</name>
</gene>
<evidence type="ECO:0000313" key="2">
    <source>
        <dbReference type="EMBL" id="CAD8612949.1"/>
    </source>
</evidence>
<dbReference type="GO" id="GO:0008193">
    <property type="term" value="F:tRNA guanylyltransferase activity"/>
    <property type="evidence" value="ECO:0007669"/>
    <property type="project" value="InterPro"/>
</dbReference>
<proteinExistence type="predicted"/>
<protein>
    <recommendedName>
        <fullName evidence="1">tRNAHis guanylyltransferase catalytic domain-containing protein</fullName>
    </recommendedName>
</protein>
<sequence>MPLLSPVLTSVCAACPLLSRRSLPALPTLSHTTSVVPFVRAAVAQMDEGLSKRLRPSGPGMLGDEMKVYEAETCAAAADMHRISIVRLDGHCFHTFTKGFSRPYDMRIHVAMVGTATDLLERFHAVTAYTESDEISLVFPPSSAESASLPFNGRVQKIASVFAGYASARFNAHMSVQPFDKADAGEAILAERVARSEAHFDARVFTLPSQRQLVDYFRWRALMDCRRNSISMLAQAHFPASRLQRVEAARVLRMLHDEKGISWEDEPAFFRFGCFVKKEQYEKPAFNPKTQQEVMARRTRTVSRAFEFQPENNVDFLLLRFWPTCKEQQPWRDPTADPGG</sequence>
<dbReference type="InterPro" id="IPR038469">
    <property type="entry name" value="tRNAHis_GuaTrfase_Thg1_sf"/>
</dbReference>
<evidence type="ECO:0000259" key="1">
    <source>
        <dbReference type="Pfam" id="PF04446"/>
    </source>
</evidence>
<reference evidence="2" key="1">
    <citation type="submission" date="2021-01" db="EMBL/GenBank/DDBJ databases">
        <authorList>
            <person name="Corre E."/>
            <person name="Pelletier E."/>
            <person name="Niang G."/>
            <person name="Scheremetjew M."/>
            <person name="Finn R."/>
            <person name="Kale V."/>
            <person name="Holt S."/>
            <person name="Cochrane G."/>
            <person name="Meng A."/>
            <person name="Brown T."/>
            <person name="Cohen L."/>
        </authorList>
    </citation>
    <scope>NUCLEOTIDE SEQUENCE</scope>
    <source>
        <strain evidence="2">PLY182g</strain>
    </source>
</reference>
<feature type="domain" description="tRNAHis guanylyltransferase catalytic" evidence="1">
    <location>
        <begin position="65"/>
        <end position="208"/>
    </location>
</feature>
<dbReference type="AlphaFoldDB" id="A0A7S0LKQ3"/>
<dbReference type="GO" id="GO:0006400">
    <property type="term" value="P:tRNA modification"/>
    <property type="evidence" value="ECO:0007669"/>
    <property type="project" value="InterPro"/>
</dbReference>
<accession>A0A7S0LKQ3</accession>
<dbReference type="InterPro" id="IPR024956">
    <property type="entry name" value="tRNAHis_GuaTrfase_cat"/>
</dbReference>
<dbReference type="PANTHER" id="PTHR12729:SF1">
    <property type="entry name" value="TRNAHIS GUANYLYLTRANSFERASE CATALYTIC DOMAIN-CONTAINING PROTEIN"/>
    <property type="match status" value="1"/>
</dbReference>
<dbReference type="Gene3D" id="3.30.70.3000">
    <property type="match status" value="1"/>
</dbReference>
<dbReference type="InterPro" id="IPR007537">
    <property type="entry name" value="tRNAHis_GuaTrfase_Thg1"/>
</dbReference>
<organism evidence="2">
    <name type="scientific">Coccolithus braarudii</name>
    <dbReference type="NCBI Taxonomy" id="221442"/>
    <lineage>
        <taxon>Eukaryota</taxon>
        <taxon>Haptista</taxon>
        <taxon>Haptophyta</taxon>
        <taxon>Prymnesiophyceae</taxon>
        <taxon>Coccolithales</taxon>
        <taxon>Coccolithaceae</taxon>
        <taxon>Coccolithus</taxon>
    </lineage>
</organism>
<dbReference type="Pfam" id="PF04446">
    <property type="entry name" value="Thg1"/>
    <property type="match status" value="1"/>
</dbReference>
<dbReference type="GO" id="GO:0000287">
    <property type="term" value="F:magnesium ion binding"/>
    <property type="evidence" value="ECO:0007669"/>
    <property type="project" value="InterPro"/>
</dbReference>